<evidence type="ECO:0000313" key="1">
    <source>
        <dbReference type="EMBL" id="MDC0717529.1"/>
    </source>
</evidence>
<protein>
    <submittedName>
        <fullName evidence="1">Uncharacterized protein</fullName>
    </submittedName>
</protein>
<sequence>MTVYARYSDLIRTIPSEGIQMRTRPVVVAPDAEALAFEIADWSIHLTDGLHAYLTNLSRVKISWHLVPDSALARALEADAWIRSNYLDQGYSFSFLDELLSGDMAYLDIGSMILENRAPDAGYKGALQYCKIDGQPVDVGAFYPFEYHWGLVALIQKDASGALSDQVWLLQQEQDPWLVDMKLTLAQYVELAYRARGFHHWQLAYLNRRDPTFARMKFALPKMFPTATFGESIFEPSP</sequence>
<organism evidence="1 2">
    <name type="scientific">Nannocystis bainbridge</name>
    <dbReference type="NCBI Taxonomy" id="2995303"/>
    <lineage>
        <taxon>Bacteria</taxon>
        <taxon>Pseudomonadati</taxon>
        <taxon>Myxococcota</taxon>
        <taxon>Polyangia</taxon>
        <taxon>Nannocystales</taxon>
        <taxon>Nannocystaceae</taxon>
        <taxon>Nannocystis</taxon>
    </lineage>
</organism>
<dbReference type="Proteomes" id="UP001221686">
    <property type="component" value="Unassembled WGS sequence"/>
</dbReference>
<keyword evidence="2" id="KW-1185">Reference proteome</keyword>
<name>A0ABT5DV93_9BACT</name>
<gene>
    <name evidence="1" type="ORF">POL25_11530</name>
</gene>
<reference evidence="1 2" key="1">
    <citation type="submission" date="2022-11" db="EMBL/GenBank/DDBJ databases">
        <title>Minimal conservation of predation-associated metabolite biosynthetic gene clusters underscores biosynthetic potential of Myxococcota including descriptions for ten novel species: Archangium lansinium sp. nov., Myxococcus landrumus sp. nov., Nannocystis bai.</title>
        <authorList>
            <person name="Ahearne A."/>
            <person name="Stevens C."/>
            <person name="Dowd S."/>
        </authorList>
    </citation>
    <scope>NUCLEOTIDE SEQUENCE [LARGE SCALE GENOMIC DNA]</scope>
    <source>
        <strain evidence="1 2">BB15-2</strain>
    </source>
</reference>
<evidence type="ECO:0000313" key="2">
    <source>
        <dbReference type="Proteomes" id="UP001221686"/>
    </source>
</evidence>
<comment type="caution">
    <text evidence="1">The sequence shown here is derived from an EMBL/GenBank/DDBJ whole genome shotgun (WGS) entry which is preliminary data.</text>
</comment>
<proteinExistence type="predicted"/>
<dbReference type="EMBL" id="JAQNDL010000001">
    <property type="protein sequence ID" value="MDC0717529.1"/>
    <property type="molecule type" value="Genomic_DNA"/>
</dbReference>
<accession>A0ABT5DV93</accession>